<dbReference type="InterPro" id="IPR038408">
    <property type="entry name" value="GNK2_sf"/>
</dbReference>
<comment type="subcellular location">
    <subcellularLocation>
        <location evidence="1">Membrane</location>
        <topology evidence="1">Single-pass membrane protein</topology>
    </subcellularLocation>
</comment>
<evidence type="ECO:0000256" key="2">
    <source>
        <dbReference type="ARBA" id="ARBA00022527"/>
    </source>
</evidence>
<dbReference type="CDD" id="cd23509">
    <property type="entry name" value="Gnk2-like"/>
    <property type="match status" value="1"/>
</dbReference>
<reference evidence="15 16" key="1">
    <citation type="submission" date="2020-06" db="EMBL/GenBank/DDBJ databases">
        <title>Transcriptomic and genomic resources for Thalictrum thalictroides and T. hernandezii: Facilitating candidate gene discovery in an emerging model plant lineage.</title>
        <authorList>
            <person name="Arias T."/>
            <person name="Riano-Pachon D.M."/>
            <person name="Di Stilio V.S."/>
        </authorList>
    </citation>
    <scope>NUCLEOTIDE SEQUENCE [LARGE SCALE GENOMIC DNA]</scope>
    <source>
        <strain evidence="16">cv. WT478/WT964</strain>
        <tissue evidence="15">Leaves</tissue>
    </source>
</reference>
<proteinExistence type="predicted"/>
<evidence type="ECO:0000313" key="15">
    <source>
        <dbReference type="EMBL" id="KAF5192168.1"/>
    </source>
</evidence>
<feature type="domain" description="Protein kinase" evidence="13">
    <location>
        <begin position="12"/>
        <end position="337"/>
    </location>
</feature>
<evidence type="ECO:0000256" key="9">
    <source>
        <dbReference type="ARBA" id="ARBA00022840"/>
    </source>
</evidence>
<evidence type="ECO:0000256" key="11">
    <source>
        <dbReference type="ARBA" id="ARBA00023136"/>
    </source>
</evidence>
<evidence type="ECO:0000256" key="3">
    <source>
        <dbReference type="ARBA" id="ARBA00022679"/>
    </source>
</evidence>
<keyword evidence="2" id="KW-0723">Serine/threonine-protein kinase</keyword>
<dbReference type="Pfam" id="PF01657">
    <property type="entry name" value="Stress-antifung"/>
    <property type="match status" value="1"/>
</dbReference>
<dbReference type="GO" id="GO:0005524">
    <property type="term" value="F:ATP binding"/>
    <property type="evidence" value="ECO:0007669"/>
    <property type="project" value="UniProtKB-KW"/>
</dbReference>
<evidence type="ECO:0000256" key="1">
    <source>
        <dbReference type="ARBA" id="ARBA00004167"/>
    </source>
</evidence>
<comment type="caution">
    <text evidence="15">The sequence shown here is derived from an EMBL/GenBank/DDBJ whole genome shotgun (WGS) entry which is preliminary data.</text>
</comment>
<evidence type="ECO:0000256" key="6">
    <source>
        <dbReference type="ARBA" id="ARBA00022737"/>
    </source>
</evidence>
<dbReference type="Proteomes" id="UP000554482">
    <property type="component" value="Unassembled WGS sequence"/>
</dbReference>
<gene>
    <name evidence="15" type="ORF">FRX31_018245</name>
</gene>
<keyword evidence="15" id="KW-0675">Receptor</keyword>
<evidence type="ECO:0000256" key="7">
    <source>
        <dbReference type="ARBA" id="ARBA00022741"/>
    </source>
</evidence>
<evidence type="ECO:0000313" key="16">
    <source>
        <dbReference type="Proteomes" id="UP000554482"/>
    </source>
</evidence>
<evidence type="ECO:0000256" key="4">
    <source>
        <dbReference type="ARBA" id="ARBA00022692"/>
    </source>
</evidence>
<dbReference type="AlphaFoldDB" id="A0A7J6W5U9"/>
<dbReference type="PANTHER" id="PTHR27006:SF616">
    <property type="entry name" value="CYSTEINE-RICH RECEPTOR-LIKE PROTEIN KINASE 10"/>
    <property type="match status" value="1"/>
</dbReference>
<evidence type="ECO:0000259" key="13">
    <source>
        <dbReference type="PROSITE" id="PS50011"/>
    </source>
</evidence>
<keyword evidence="12" id="KW-0325">Glycoprotein</keyword>
<dbReference type="OrthoDB" id="4062651at2759"/>
<keyword evidence="10" id="KW-1133">Transmembrane helix</keyword>
<name>A0A7J6W5U9_THATH</name>
<sequence length="355" mass="39300">MSTVPKACTNNSVNVSNAFSGPFNQAVRILLNDLLGAASTSTSDKKFATGNITIGTFNNRTTIYALAECTPDLSGQDCRDCLNHTHEVLPECSDGKIGGRVLYPSCNFRYEISPFIYSATTSDGGPPTVLPSSVQEGSLDQFIFDSKKRGYLNRSMRYEIIKGIAQGLLYLHQDSRVRKIHRDLKASNILLDAEMNPKIADFGTARMFGLEEAHAMTSKIVGTHGYMAPEYARFRKFSVKSDVFSFGVLVLEIVSGQKNNQRFENEDNVEYLLSHAWKNWKEGTHSKFIDPTLLDGSSSMSDDILKCIHIGLLCVQEQVADRPTMDSVVNMFNNLTLTLQIPTEPPITELSGRSS</sequence>
<dbReference type="GO" id="GO:0016020">
    <property type="term" value="C:membrane"/>
    <property type="evidence" value="ECO:0007669"/>
    <property type="project" value="UniProtKB-SubCell"/>
</dbReference>
<dbReference type="InterPro" id="IPR001245">
    <property type="entry name" value="Ser-Thr/Tyr_kinase_cat_dom"/>
</dbReference>
<dbReference type="FunFam" id="3.30.430.20:FF:000002">
    <property type="entry name" value="Cysteine-rich receptor-like protein kinase 10"/>
    <property type="match status" value="1"/>
</dbReference>
<keyword evidence="4" id="KW-0812">Transmembrane</keyword>
<evidence type="ECO:0000256" key="10">
    <source>
        <dbReference type="ARBA" id="ARBA00022989"/>
    </source>
</evidence>
<keyword evidence="16" id="KW-1185">Reference proteome</keyword>
<dbReference type="Gene3D" id="3.30.430.20">
    <property type="entry name" value="Gnk2 domain, C-X8-C-X2-C motif"/>
    <property type="match status" value="1"/>
</dbReference>
<keyword evidence="9" id="KW-0067">ATP-binding</keyword>
<organism evidence="15 16">
    <name type="scientific">Thalictrum thalictroides</name>
    <name type="common">Rue-anemone</name>
    <name type="synonym">Anemone thalictroides</name>
    <dbReference type="NCBI Taxonomy" id="46969"/>
    <lineage>
        <taxon>Eukaryota</taxon>
        <taxon>Viridiplantae</taxon>
        <taxon>Streptophyta</taxon>
        <taxon>Embryophyta</taxon>
        <taxon>Tracheophyta</taxon>
        <taxon>Spermatophyta</taxon>
        <taxon>Magnoliopsida</taxon>
        <taxon>Ranunculales</taxon>
        <taxon>Ranunculaceae</taxon>
        <taxon>Thalictroideae</taxon>
        <taxon>Thalictrum</taxon>
    </lineage>
</organism>
<evidence type="ECO:0000256" key="5">
    <source>
        <dbReference type="ARBA" id="ARBA00022729"/>
    </source>
</evidence>
<dbReference type="SUPFAM" id="SSF56112">
    <property type="entry name" value="Protein kinase-like (PK-like)"/>
    <property type="match status" value="1"/>
</dbReference>
<keyword evidence="3" id="KW-0808">Transferase</keyword>
<dbReference type="InterPro" id="IPR002902">
    <property type="entry name" value="GNK2"/>
</dbReference>
<accession>A0A7J6W5U9</accession>
<evidence type="ECO:0000259" key="14">
    <source>
        <dbReference type="PROSITE" id="PS51473"/>
    </source>
</evidence>
<dbReference type="SMART" id="SM00220">
    <property type="entry name" value="S_TKc"/>
    <property type="match status" value="1"/>
</dbReference>
<dbReference type="PANTHER" id="PTHR27006">
    <property type="entry name" value="PROMASTIGOTE SURFACE ANTIGEN PROTEIN PSA"/>
    <property type="match status" value="1"/>
</dbReference>
<evidence type="ECO:0000256" key="8">
    <source>
        <dbReference type="ARBA" id="ARBA00022777"/>
    </source>
</evidence>
<feature type="domain" description="Gnk2-homologous" evidence="14">
    <location>
        <begin position="3"/>
        <end position="115"/>
    </location>
</feature>
<dbReference type="GO" id="GO:0004674">
    <property type="term" value="F:protein serine/threonine kinase activity"/>
    <property type="evidence" value="ECO:0007669"/>
    <property type="project" value="UniProtKB-KW"/>
</dbReference>
<evidence type="ECO:0000256" key="12">
    <source>
        <dbReference type="ARBA" id="ARBA00023180"/>
    </source>
</evidence>
<keyword evidence="7" id="KW-0547">Nucleotide-binding</keyword>
<keyword evidence="6" id="KW-0677">Repeat</keyword>
<keyword evidence="8 15" id="KW-0418">Kinase</keyword>
<dbReference type="GO" id="GO:0006950">
    <property type="term" value="P:response to stress"/>
    <property type="evidence" value="ECO:0007669"/>
    <property type="project" value="UniProtKB-ARBA"/>
</dbReference>
<dbReference type="Gene3D" id="1.10.510.10">
    <property type="entry name" value="Transferase(Phosphotransferase) domain 1"/>
    <property type="match status" value="1"/>
</dbReference>
<keyword evidence="5" id="KW-0732">Signal</keyword>
<dbReference type="PROSITE" id="PS51473">
    <property type="entry name" value="GNK2"/>
    <property type="match status" value="1"/>
</dbReference>
<dbReference type="FunFam" id="1.10.510.10:FF:000129">
    <property type="entry name" value="cysteine-rich receptor-like protein kinase 10"/>
    <property type="match status" value="1"/>
</dbReference>
<dbReference type="EMBL" id="JABWDY010021752">
    <property type="protein sequence ID" value="KAF5192168.1"/>
    <property type="molecule type" value="Genomic_DNA"/>
</dbReference>
<dbReference type="InterPro" id="IPR011009">
    <property type="entry name" value="Kinase-like_dom_sf"/>
</dbReference>
<dbReference type="InterPro" id="IPR000719">
    <property type="entry name" value="Prot_kinase_dom"/>
</dbReference>
<dbReference type="PROSITE" id="PS50011">
    <property type="entry name" value="PROTEIN_KINASE_DOM"/>
    <property type="match status" value="1"/>
</dbReference>
<protein>
    <submittedName>
        <fullName evidence="15">Cysteine-rich receptor-like protein kinase</fullName>
    </submittedName>
</protein>
<keyword evidence="11" id="KW-0472">Membrane</keyword>
<dbReference type="Pfam" id="PF07714">
    <property type="entry name" value="PK_Tyr_Ser-Thr"/>
    <property type="match status" value="1"/>
</dbReference>